<comment type="caution">
    <text evidence="1">The sequence shown here is derived from an EMBL/GenBank/DDBJ whole genome shotgun (WGS) entry which is preliminary data.</text>
</comment>
<proteinExistence type="predicted"/>
<name>A0A6B3RER1_9RHOB</name>
<protein>
    <submittedName>
        <fullName evidence="1">Uncharacterized protein</fullName>
    </submittedName>
</protein>
<dbReference type="Proteomes" id="UP000481421">
    <property type="component" value="Unassembled WGS sequence"/>
</dbReference>
<accession>A0A6B3RER1</accession>
<keyword evidence="2" id="KW-1185">Reference proteome</keyword>
<organism evidence="1 2">
    <name type="scientific">Pseudotabrizicola algicola</name>
    <dbReference type="NCBI Taxonomy" id="2709381"/>
    <lineage>
        <taxon>Bacteria</taxon>
        <taxon>Pseudomonadati</taxon>
        <taxon>Pseudomonadota</taxon>
        <taxon>Alphaproteobacteria</taxon>
        <taxon>Rhodobacterales</taxon>
        <taxon>Paracoccaceae</taxon>
        <taxon>Pseudotabrizicola</taxon>
    </lineage>
</organism>
<sequence>MMACIDSQISYFFSVPEWASMPVGANCRWLGKSDTRACVEIHGAQWSTAINDLLAHGTVERQGERRSARYRISESD</sequence>
<dbReference type="RefSeq" id="WP_164608656.1">
    <property type="nucleotide sequence ID" value="NZ_JAAIKE010000001.1"/>
</dbReference>
<reference evidence="1 2" key="1">
    <citation type="submission" date="2020-02" db="EMBL/GenBank/DDBJ databases">
        <title>Rhodobacter algicola sp. nov., isolated from microalga culture.</title>
        <authorList>
            <person name="Park C.-Y."/>
        </authorList>
    </citation>
    <scope>NUCLEOTIDE SEQUENCE [LARGE SCALE GENOMIC DNA]</scope>
    <source>
        <strain evidence="1 2">ETT8</strain>
    </source>
</reference>
<gene>
    <name evidence="1" type="ORF">G3572_00115</name>
</gene>
<dbReference type="AlphaFoldDB" id="A0A6B3RER1"/>
<dbReference type="EMBL" id="JAAIKE010000001">
    <property type="protein sequence ID" value="NEX44594.1"/>
    <property type="molecule type" value="Genomic_DNA"/>
</dbReference>
<evidence type="ECO:0000313" key="2">
    <source>
        <dbReference type="Proteomes" id="UP000481421"/>
    </source>
</evidence>
<evidence type="ECO:0000313" key="1">
    <source>
        <dbReference type="EMBL" id="NEX44594.1"/>
    </source>
</evidence>